<accession>A0A0M3V668</accession>
<dbReference type="STRING" id="224013.ACX27_22025"/>
<dbReference type="EMBL" id="CP012036">
    <property type="protein sequence ID" value="ALF54897.1"/>
    <property type="molecule type" value="Genomic_DNA"/>
</dbReference>
<keyword evidence="1" id="KW-0812">Transmembrane</keyword>
<proteinExistence type="predicted"/>
<dbReference type="AlphaFoldDB" id="A0A0M3V668"/>
<name>A0A0M3V668_9NOSO</name>
<keyword evidence="1" id="KW-0472">Membrane</keyword>
<evidence type="ECO:0000256" key="1">
    <source>
        <dbReference type="SAM" id="Phobius"/>
    </source>
</evidence>
<protein>
    <submittedName>
        <fullName evidence="2">Uncharacterized protein</fullName>
    </submittedName>
</protein>
<reference evidence="3" key="1">
    <citation type="submission" date="2015-07" db="EMBL/GenBank/DDBJ databases">
        <title>Genome Of Nitrogen-Fixing Cyanobacterium Nostoc piscinale CENA21 From Solimoes/Amazon River Floodplain Sediments And Comparative Genomics To Uncover Biosynthetic Natural Products Potential.</title>
        <authorList>
            <person name="Leao T.F."/>
            <person name="Leao P.N."/>
            <person name="Guimaraes P.I."/>
            <person name="de Melo A.G.C."/>
            <person name="Ramos R.T.J."/>
            <person name="Silva A."/>
            <person name="Fiore M.F."/>
            <person name="Schneider M.P.C."/>
        </authorList>
    </citation>
    <scope>NUCLEOTIDE SEQUENCE [LARGE SCALE GENOMIC DNA]</scope>
    <source>
        <strain evidence="3">CENA21</strain>
    </source>
</reference>
<dbReference type="OrthoDB" id="480009at2"/>
<dbReference type="KEGG" id="npz:ACX27_22025"/>
<gene>
    <name evidence="2" type="ORF">ACX27_22025</name>
</gene>
<evidence type="ECO:0000313" key="3">
    <source>
        <dbReference type="Proteomes" id="UP000062645"/>
    </source>
</evidence>
<reference evidence="2 3" key="2">
    <citation type="journal article" date="2016" name="Genome Announc.">
        <title>Draft Genome Sequence of the N2-Fixing Cyanobacterium Nostoc piscinale CENA21, Isolated from the Brazilian Amazon Floodplain.</title>
        <authorList>
            <person name="Leao T."/>
            <person name="Guimaraes P.I."/>
            <person name="de Melo A.G."/>
            <person name="Ramos R.T."/>
            <person name="Leao P.N."/>
            <person name="Silva A."/>
            <person name="Fiore M.F."/>
            <person name="Schneider M.P."/>
        </authorList>
    </citation>
    <scope>NUCLEOTIDE SEQUENCE [LARGE SCALE GENOMIC DNA]</scope>
    <source>
        <strain evidence="2 3">CENA21</strain>
    </source>
</reference>
<dbReference type="PATRIC" id="fig|224013.5.peg.5283"/>
<sequence>MFTPTPVRNKQPNRRRQKVNVTLWTVCSTVSALSVIGAVALMVGWKQQIPGNQISEVQQVKAQVAQIREVYLEKLSRTDYNIDHLSSYSSVEGAPTLTGWRQLAAALWGQQLRGEISRMQANEKSGFYRLHYMPALEIVKFNSLDVLLEAASGNNSFYWGYRKTDGTKVEEKIPTGAAAILILGKLEAIDYAQNLESQPSVDLNQMLIQIRNAQEPYSLAQAQLLRARGYLDPVEQMAQVADIREKIRQKEEQRRIYLQQMKKQLPNPIPNRKPVNKSGE</sequence>
<keyword evidence="3" id="KW-1185">Reference proteome</keyword>
<evidence type="ECO:0000313" key="2">
    <source>
        <dbReference type="EMBL" id="ALF54897.1"/>
    </source>
</evidence>
<keyword evidence="1" id="KW-1133">Transmembrane helix</keyword>
<dbReference type="RefSeq" id="WP_062295568.1">
    <property type="nucleotide sequence ID" value="NZ_CP012036.1"/>
</dbReference>
<feature type="transmembrane region" description="Helical" evidence="1">
    <location>
        <begin position="21"/>
        <end position="45"/>
    </location>
</feature>
<dbReference type="Proteomes" id="UP000062645">
    <property type="component" value="Chromosome"/>
</dbReference>
<organism evidence="2 3">
    <name type="scientific">Nostoc piscinale CENA21</name>
    <dbReference type="NCBI Taxonomy" id="224013"/>
    <lineage>
        <taxon>Bacteria</taxon>
        <taxon>Bacillati</taxon>
        <taxon>Cyanobacteriota</taxon>
        <taxon>Cyanophyceae</taxon>
        <taxon>Nostocales</taxon>
        <taxon>Nostocaceae</taxon>
        <taxon>Nostoc</taxon>
    </lineage>
</organism>